<dbReference type="GO" id="GO:0015074">
    <property type="term" value="P:DNA integration"/>
    <property type="evidence" value="ECO:0007669"/>
    <property type="project" value="InterPro"/>
</dbReference>
<dbReference type="InterPro" id="IPR000477">
    <property type="entry name" value="RT_dom"/>
</dbReference>
<reference evidence="3" key="2">
    <citation type="submission" date="2020-10" db="UniProtKB">
        <authorList>
            <consortium name="WormBaseParasite"/>
        </authorList>
    </citation>
    <scope>IDENTIFICATION</scope>
</reference>
<dbReference type="GO" id="GO:0003676">
    <property type="term" value="F:nucleic acid binding"/>
    <property type="evidence" value="ECO:0007669"/>
    <property type="project" value="InterPro"/>
</dbReference>
<keyword evidence="2" id="KW-1185">Reference proteome</keyword>
<name>A0A7E4ZZU5_PANRE</name>
<dbReference type="Pfam" id="PF00665">
    <property type="entry name" value="rve"/>
    <property type="match status" value="1"/>
</dbReference>
<dbReference type="GO" id="GO:0042575">
    <property type="term" value="C:DNA polymerase complex"/>
    <property type="evidence" value="ECO:0007669"/>
    <property type="project" value="UniProtKB-ARBA"/>
</dbReference>
<accession>A0A7E4ZZU5</accession>
<dbReference type="InterPro" id="IPR041588">
    <property type="entry name" value="Integrase_H2C2"/>
</dbReference>
<dbReference type="Pfam" id="PF05380">
    <property type="entry name" value="Peptidase_A17"/>
    <property type="match status" value="1"/>
</dbReference>
<dbReference type="InterPro" id="IPR043502">
    <property type="entry name" value="DNA/RNA_pol_sf"/>
</dbReference>
<dbReference type="AlphaFoldDB" id="A0A7E4ZZU5"/>
<organism evidence="2 3">
    <name type="scientific">Panagrellus redivivus</name>
    <name type="common">Microworm</name>
    <dbReference type="NCBI Taxonomy" id="6233"/>
    <lineage>
        <taxon>Eukaryota</taxon>
        <taxon>Metazoa</taxon>
        <taxon>Ecdysozoa</taxon>
        <taxon>Nematoda</taxon>
        <taxon>Chromadorea</taxon>
        <taxon>Rhabditida</taxon>
        <taxon>Tylenchina</taxon>
        <taxon>Panagrolaimomorpha</taxon>
        <taxon>Panagrolaimoidea</taxon>
        <taxon>Panagrolaimidae</taxon>
        <taxon>Panagrellus</taxon>
    </lineage>
</organism>
<reference evidence="2" key="1">
    <citation type="journal article" date="2013" name="Genetics">
        <title>The draft genome and transcriptome of Panagrellus redivivus are shaped by the harsh demands of a free-living lifestyle.</title>
        <authorList>
            <person name="Srinivasan J."/>
            <person name="Dillman A.R."/>
            <person name="Macchietto M.G."/>
            <person name="Heikkinen L."/>
            <person name="Lakso M."/>
            <person name="Fracchia K.M."/>
            <person name="Antoshechkin I."/>
            <person name="Mortazavi A."/>
            <person name="Wong G."/>
            <person name="Sternberg P.W."/>
        </authorList>
    </citation>
    <scope>NUCLEOTIDE SEQUENCE [LARGE SCALE GENOMIC DNA]</scope>
    <source>
        <strain evidence="2">MT8872</strain>
    </source>
</reference>
<dbReference type="Gene3D" id="3.10.10.10">
    <property type="entry name" value="HIV Type 1 Reverse Transcriptase, subunit A, domain 1"/>
    <property type="match status" value="1"/>
</dbReference>
<dbReference type="PANTHER" id="PTHR47331">
    <property type="entry name" value="PHD-TYPE DOMAIN-CONTAINING PROTEIN"/>
    <property type="match status" value="1"/>
</dbReference>
<protein>
    <submittedName>
        <fullName evidence="3">Integrase catalytic domain-containing protein</fullName>
    </submittedName>
</protein>
<dbReference type="InterPro" id="IPR043128">
    <property type="entry name" value="Rev_trsase/Diguanyl_cyclase"/>
</dbReference>
<dbReference type="WBParaSite" id="Pan_g607.t1">
    <property type="protein sequence ID" value="Pan_g607.t1"/>
    <property type="gene ID" value="Pan_g607"/>
</dbReference>
<feature type="domain" description="Integrase catalytic" evidence="1">
    <location>
        <begin position="717"/>
        <end position="910"/>
    </location>
</feature>
<dbReference type="Gene3D" id="3.30.420.10">
    <property type="entry name" value="Ribonuclease H-like superfamily/Ribonuclease H"/>
    <property type="match status" value="1"/>
</dbReference>
<evidence type="ECO:0000313" key="3">
    <source>
        <dbReference type="WBParaSite" id="Pan_g607.t1"/>
    </source>
</evidence>
<dbReference type="InterPro" id="IPR036397">
    <property type="entry name" value="RNaseH_sf"/>
</dbReference>
<dbReference type="Pfam" id="PF17921">
    <property type="entry name" value="Integrase_H2C2"/>
    <property type="match status" value="1"/>
</dbReference>
<dbReference type="SUPFAM" id="SSF53098">
    <property type="entry name" value="Ribonuclease H-like"/>
    <property type="match status" value="1"/>
</dbReference>
<dbReference type="Pfam" id="PF00078">
    <property type="entry name" value="RVT_1"/>
    <property type="match status" value="1"/>
</dbReference>
<dbReference type="Proteomes" id="UP000492821">
    <property type="component" value="Unassembled WGS sequence"/>
</dbReference>
<dbReference type="PROSITE" id="PS50994">
    <property type="entry name" value="INTEGRASE"/>
    <property type="match status" value="1"/>
</dbReference>
<dbReference type="InterPro" id="IPR008042">
    <property type="entry name" value="Retrotrans_Pao"/>
</dbReference>
<dbReference type="InterPro" id="IPR012337">
    <property type="entry name" value="RNaseH-like_sf"/>
</dbReference>
<evidence type="ECO:0000313" key="2">
    <source>
        <dbReference type="Proteomes" id="UP000492821"/>
    </source>
</evidence>
<dbReference type="SUPFAM" id="SSF56672">
    <property type="entry name" value="DNA/RNA polymerases"/>
    <property type="match status" value="1"/>
</dbReference>
<dbReference type="PANTHER" id="PTHR47331:SF1">
    <property type="entry name" value="GAG-LIKE PROTEIN"/>
    <property type="match status" value="1"/>
</dbReference>
<dbReference type="InterPro" id="IPR001584">
    <property type="entry name" value="Integrase_cat-core"/>
</dbReference>
<sequence length="910" mass="103044">SWPFHDLTGIKPDIGLCKKRLENVQTTMQKQGILDKYDSIINEQQQSGLILEFDPETDPGYHYLPHHAVVNPDKETTKVRGVFDASAKTKDGKSLNDCILSGKPPVNSLAEITLYARCANIVVSSDVQSAFLTVNLSEDSQRYCCFLWLHDPSKPPTRDNLKHLRWIRMPFGVNASPLLLQLVIEKQLDEWSLDHPEDAEIAKEIKTKIYVDNVIQCANSPEEAVEKATKAKRIFEDCKMNLRKFRSSDANVDSKLDGKFAESKLLGIKWTPDDRFEIGWTKDAARPPTTKRQLLSFAAKPFDPAQLLSPATLPLKMLIQQLWIEKKSWNHLFDQKMQESVDALWIERAGTGISFPRKLFTFKPQSTYELQLFADSSGKAYGMAAYILQRNSSQIDTALIFAKSRLAPLKPVLTIPRLELTAAALAASTIPFLLQALPFSIDKTSIFTDSTTVLHWTKKEPESDRFVTNRIKKLREVNAEYRYVPTKQNPADIASRGCSPSDLMKSDLWWKGPRFLHDDPATWPQIPATSSDTPIASIASQATVIVQHKSDPTIDPSTFSSWLKLLRVTMKIADFRKNAAKSINKDTGSNLTSRKMAENWIIRQIQQQITLTDKRINELALFKDANGIWRQHSRLQQASELSDETKNPILLGHTTETELLILDIHRRLGHASESMILAELRQRFTLPQGRKIIRNTLRRRCLDCRRRKARPFKLPVMPDLPQSRISMAEVFQHVGIDYAGPFTVKLQTDDINKTLKCYICLLTCMSTRAIHLEVVYSASTASFVQALRRFIARRGGPPKTITSDNGSQFKAAASIPELRTFEKDREVADFSTNEGIQWIFITERAPWKGGFYERLIGLTKTALKAAIGRTRPTFEEFSTYVTEAEVKVNKRPLTPVSADNSEQIISPASF</sequence>
<proteinExistence type="predicted"/>
<evidence type="ECO:0000259" key="1">
    <source>
        <dbReference type="PROSITE" id="PS50994"/>
    </source>
</evidence>
<dbReference type="Gene3D" id="3.30.70.270">
    <property type="match status" value="1"/>
</dbReference>